<feature type="domain" description="DUF218" evidence="2">
    <location>
        <begin position="47"/>
        <end position="187"/>
    </location>
</feature>
<comment type="caution">
    <text evidence="3">The sequence shown here is derived from an EMBL/GenBank/DDBJ whole genome shotgun (WGS) entry which is preliminary data.</text>
</comment>
<keyword evidence="1" id="KW-1133">Transmembrane helix</keyword>
<keyword evidence="1" id="KW-0812">Transmembrane</keyword>
<proteinExistence type="predicted"/>
<dbReference type="PANTHER" id="PTHR30336">
    <property type="entry name" value="INNER MEMBRANE PROTEIN, PROBABLE PERMEASE"/>
    <property type="match status" value="1"/>
</dbReference>
<dbReference type="InterPro" id="IPR051599">
    <property type="entry name" value="Cell_Envelope_Assoc"/>
</dbReference>
<feature type="transmembrane region" description="Helical" evidence="1">
    <location>
        <begin position="6"/>
        <end position="30"/>
    </location>
</feature>
<dbReference type="CDD" id="cd06259">
    <property type="entry name" value="YdcF-like"/>
    <property type="match status" value="1"/>
</dbReference>
<dbReference type="RefSeq" id="WP_248166985.1">
    <property type="nucleotide sequence ID" value="NZ_JALNJA010000001.1"/>
</dbReference>
<keyword evidence="1" id="KW-0472">Membrane</keyword>
<dbReference type="AlphaFoldDB" id="A0A9Q4GHN0"/>
<gene>
    <name evidence="3" type="ORF">OS129_00180</name>
</gene>
<evidence type="ECO:0000259" key="2">
    <source>
        <dbReference type="Pfam" id="PF02698"/>
    </source>
</evidence>
<dbReference type="PANTHER" id="PTHR30336:SF20">
    <property type="entry name" value="DUF218 DOMAIN-CONTAINING PROTEIN"/>
    <property type="match status" value="1"/>
</dbReference>
<evidence type="ECO:0000256" key="1">
    <source>
        <dbReference type="SAM" id="Phobius"/>
    </source>
</evidence>
<accession>A0A9Q4GHN0</accession>
<sequence length="235" mass="25092">MNRVTTVRTVAATATAVAVVSVIWPLRIILHAHRPTTVHRDARTLIIPGTAQYDGRPGAQFAARLDRAAGLWHANPSLRVITVGGRLPGDRYTEAGVGAEYLRNAGVDAAAITEFPVGNDTRGSLAAVADGHGEPGETIIVTDPNHCLRAASIAREVGFRSVTTVPASGTPTRFPGRHWVWTLLHESAGLVVADLRRVPGSAGLADMLEGTLRTVAGRLRPSRSTRYRHLGRDRA</sequence>
<evidence type="ECO:0000313" key="3">
    <source>
        <dbReference type="EMBL" id="MCX7467301.1"/>
    </source>
</evidence>
<reference evidence="3" key="1">
    <citation type="submission" date="2022-11" db="EMBL/GenBank/DDBJ databases">
        <title>Corynebacterium sp. isolated from Penguins.</title>
        <authorList>
            <person name="Sedlar K."/>
            <person name="Svec P."/>
        </authorList>
    </citation>
    <scope>NUCLEOTIDE SEQUENCE</scope>
    <source>
        <strain evidence="3">P7374</strain>
    </source>
</reference>
<protein>
    <submittedName>
        <fullName evidence="3">YdcF family protein</fullName>
    </submittedName>
</protein>
<evidence type="ECO:0000313" key="4">
    <source>
        <dbReference type="Proteomes" id="UP001071478"/>
    </source>
</evidence>
<organism evidence="3 4">
    <name type="scientific">Corynebacterium pygosceleis</name>
    <dbReference type="NCBI Taxonomy" id="2800406"/>
    <lineage>
        <taxon>Bacteria</taxon>
        <taxon>Bacillati</taxon>
        <taxon>Actinomycetota</taxon>
        <taxon>Actinomycetes</taxon>
        <taxon>Mycobacteriales</taxon>
        <taxon>Corynebacteriaceae</taxon>
        <taxon>Corynebacterium</taxon>
    </lineage>
</organism>
<name>A0A9Q4GHN0_9CORY</name>
<dbReference type="Pfam" id="PF02698">
    <property type="entry name" value="DUF218"/>
    <property type="match status" value="1"/>
</dbReference>
<dbReference type="EMBL" id="JAPMKU010000001">
    <property type="protein sequence ID" value="MCX7467301.1"/>
    <property type="molecule type" value="Genomic_DNA"/>
</dbReference>
<dbReference type="GO" id="GO:0005886">
    <property type="term" value="C:plasma membrane"/>
    <property type="evidence" value="ECO:0007669"/>
    <property type="project" value="TreeGrafter"/>
</dbReference>
<dbReference type="InterPro" id="IPR003848">
    <property type="entry name" value="DUF218"/>
</dbReference>
<dbReference type="Proteomes" id="UP001071478">
    <property type="component" value="Unassembled WGS sequence"/>
</dbReference>